<evidence type="ECO:0000313" key="2">
    <source>
        <dbReference type="Proteomes" id="UP000219688"/>
    </source>
</evidence>
<sequence length="225" mass="24986">MHLVRTDAHRGRRDATIFVHGPVPGWAVEEVDGVRVVGPALAALQVAQSCGPEAGIVCLDGVLRRAEDQDLHDMGQRHGPSRASVIEQVDRLLHSSIMARTRHVSTVLDLMDGRSQSVGESRSRWLLHLLGFGRATPQFEVRDRTTLYGVVDLKLADHAVIVEFDGTTKYTGRGDLLAEKRREDQIRDLGYEVVRLTWSDLAHPRLVRQKILAAIARAQARSRVG</sequence>
<gene>
    <name evidence="1" type="ORF">SAMN05421879_10647</name>
</gene>
<proteinExistence type="predicted"/>
<keyword evidence="2" id="KW-1185">Reference proteome</keyword>
<dbReference type="AlphaFoldDB" id="A0A285VQH0"/>
<dbReference type="Proteomes" id="UP000219688">
    <property type="component" value="Unassembled WGS sequence"/>
</dbReference>
<reference evidence="2" key="1">
    <citation type="submission" date="2017-08" db="EMBL/GenBank/DDBJ databases">
        <authorList>
            <person name="Varghese N."/>
            <person name="Submissions S."/>
        </authorList>
    </citation>
    <scope>NUCLEOTIDE SEQUENCE [LARGE SCALE GENOMIC DNA]</scope>
    <source>
        <strain evidence="2">USBA17B2</strain>
    </source>
</reference>
<evidence type="ECO:0000313" key="1">
    <source>
        <dbReference type="EMBL" id="SOC55818.1"/>
    </source>
</evidence>
<name>A0A285VQH0_9MICO</name>
<evidence type="ECO:0008006" key="3">
    <source>
        <dbReference type="Google" id="ProtNLM"/>
    </source>
</evidence>
<dbReference type="EMBL" id="OBQK01000006">
    <property type="protein sequence ID" value="SOC55818.1"/>
    <property type="molecule type" value="Genomic_DNA"/>
</dbReference>
<accession>A0A285VQH0</accession>
<protein>
    <recommendedName>
        <fullName evidence="3">DUF559 domain-containing protein</fullName>
    </recommendedName>
</protein>
<organism evidence="1 2">
    <name type="scientific">Ornithinimicrobium cerasi</name>
    <dbReference type="NCBI Taxonomy" id="2248773"/>
    <lineage>
        <taxon>Bacteria</taxon>
        <taxon>Bacillati</taxon>
        <taxon>Actinomycetota</taxon>
        <taxon>Actinomycetes</taxon>
        <taxon>Micrococcales</taxon>
        <taxon>Ornithinimicrobiaceae</taxon>
        <taxon>Ornithinimicrobium</taxon>
    </lineage>
</organism>